<keyword evidence="1" id="KW-0472">Membrane</keyword>
<dbReference type="Gene3D" id="2.130.10.10">
    <property type="entry name" value="YVTN repeat-like/Quinoprotein amine dehydrogenase"/>
    <property type="match status" value="2"/>
</dbReference>
<dbReference type="Gene3D" id="1.10.10.10">
    <property type="entry name" value="Winged helix-like DNA-binding domain superfamily/Winged helix DNA-binding domain"/>
    <property type="match status" value="1"/>
</dbReference>
<dbReference type="OrthoDB" id="1090267at2"/>
<dbReference type="RefSeq" id="WP_092438839.1">
    <property type="nucleotide sequence ID" value="NZ_FMYP01000038.1"/>
</dbReference>
<dbReference type="SMART" id="SM00421">
    <property type="entry name" value="HTH_LUXR"/>
    <property type="match status" value="1"/>
</dbReference>
<dbReference type="SUPFAM" id="SSF46894">
    <property type="entry name" value="C-terminal effector domain of the bipartite response regulators"/>
    <property type="match status" value="1"/>
</dbReference>
<dbReference type="InterPro" id="IPR015943">
    <property type="entry name" value="WD40/YVTN_repeat-like_dom_sf"/>
</dbReference>
<gene>
    <name evidence="3" type="ORF">SAMN05216323_103831</name>
</gene>
<organism evidence="3 4">
    <name type="scientific">Williamwhitmania taraxaci</name>
    <dbReference type="NCBI Taxonomy" id="1640674"/>
    <lineage>
        <taxon>Bacteria</taxon>
        <taxon>Pseudomonadati</taxon>
        <taxon>Bacteroidota</taxon>
        <taxon>Bacteroidia</taxon>
        <taxon>Bacteroidales</taxon>
        <taxon>Williamwhitmaniaceae</taxon>
        <taxon>Williamwhitmania</taxon>
    </lineage>
</organism>
<dbReference type="STRING" id="1640674.SAMN05216323_103831"/>
<name>A0A1G6MVI6_9BACT</name>
<dbReference type="InterPro" id="IPR000792">
    <property type="entry name" value="Tscrpt_reg_LuxR_C"/>
</dbReference>
<feature type="transmembrane region" description="Helical" evidence="1">
    <location>
        <begin position="741"/>
        <end position="762"/>
    </location>
</feature>
<evidence type="ECO:0000313" key="4">
    <source>
        <dbReference type="Proteomes" id="UP000199452"/>
    </source>
</evidence>
<sequence>MRYRTVHGFVFVLAILTWLIPASSKGQSNSNPHAIKPYLTGNINISSQSWGICQNSTTQLIYFANTQGLVEFNGLSSRIWKHPEQKTIRSIQIDATGKIFTGSFEDFGYWTTEQNGNLTYHSLSNKITTPQNDEIWKIYLQHGKVYFQSFTSIYIYDYKTVKRIAAPTIILFMFPTADDFIVQGLSEGLYQLKKEEFTLIPGSQIFKESKVHAIIPTGNKTFLICTDSKGIYKYDGTAFKPFTSEVSSFLSYYNCNAGIQVNDTLFAFGTILNGIVFSNNKGQIIRQYNYSNGLKNNTVLSIYRDNLKGIWVGLDEGAGYLGIENPFTPYFNPTGTLGTIYTVLRDADNLYIGTNHGLFIASISEINNSYSFSDIQMIPGSQGQVWTLIKHKGQIFCGHNEGTFLVKGTRMQKISNVTGCWTIKPYADKLVEGTYTGLVMLGQNGENWQIHHRIAGYFEPTRHIEVDYLGYIWAAHPQRGVYKLELNETMDTISKSEFYQSASRSESNFDVYSINNTIVFTSSNLLYRYNYDQKRIELFSSLNKSLLEYAQAKQIIPFHKNEYWFILPNKLALFSISKDFNATKKFELLSRNAEITSRDINILPLALNTILLPDNNLFSVCDLSLATKRNLQIKPTITRLEFSGKNKTRTFSTQKVNTISIEYATNNLTIWFAFPAGIEQVEKNFYYKLDELDNGWHKTTLDNITYLNLKHGSYNFRIKTETGDDAAMVKFTIKKPWYMTWYAYILYIAVVVSLTLLFKRIFTVDVRRRNQLREYALSQNRLESELSIKTNEQMLTMRFLMQKNEILTQLQEKIQLLKNDSSKYPVKYIRDIEKVITEGLDLQTEEWKGAMNNLKLSEQGFFKELKEKNPNLTPHDLRLCSYLRMNFTTREIARLLNISTRGVEIGRYRLRRKLGLTHDENLTEFLMSFSPEKE</sequence>
<dbReference type="EMBL" id="FMYP01000038">
    <property type="protein sequence ID" value="SDC58975.1"/>
    <property type="molecule type" value="Genomic_DNA"/>
</dbReference>
<protein>
    <recommendedName>
        <fullName evidence="2">HTH luxR-type domain-containing protein</fullName>
    </recommendedName>
</protein>
<evidence type="ECO:0000313" key="3">
    <source>
        <dbReference type="EMBL" id="SDC58975.1"/>
    </source>
</evidence>
<keyword evidence="4" id="KW-1185">Reference proteome</keyword>
<dbReference type="GO" id="GO:0006355">
    <property type="term" value="P:regulation of DNA-templated transcription"/>
    <property type="evidence" value="ECO:0007669"/>
    <property type="project" value="InterPro"/>
</dbReference>
<dbReference type="AlphaFoldDB" id="A0A1G6MVI6"/>
<reference evidence="3 4" key="1">
    <citation type="submission" date="2016-09" db="EMBL/GenBank/DDBJ databases">
        <authorList>
            <person name="Capua I."/>
            <person name="De Benedictis P."/>
            <person name="Joannis T."/>
            <person name="Lombin L.H."/>
            <person name="Cattoli G."/>
        </authorList>
    </citation>
    <scope>NUCLEOTIDE SEQUENCE [LARGE SCALE GENOMIC DNA]</scope>
    <source>
        <strain evidence="3 4">A7P-90m</strain>
    </source>
</reference>
<evidence type="ECO:0000259" key="2">
    <source>
        <dbReference type="SMART" id="SM00421"/>
    </source>
</evidence>
<dbReference type="GO" id="GO:0003677">
    <property type="term" value="F:DNA binding"/>
    <property type="evidence" value="ECO:0007669"/>
    <property type="project" value="InterPro"/>
</dbReference>
<dbReference type="InterPro" id="IPR013783">
    <property type="entry name" value="Ig-like_fold"/>
</dbReference>
<dbReference type="Proteomes" id="UP000199452">
    <property type="component" value="Unassembled WGS sequence"/>
</dbReference>
<feature type="domain" description="HTH luxR-type" evidence="2">
    <location>
        <begin position="869"/>
        <end position="926"/>
    </location>
</feature>
<dbReference type="Gene3D" id="2.60.40.10">
    <property type="entry name" value="Immunoglobulins"/>
    <property type="match status" value="1"/>
</dbReference>
<proteinExistence type="predicted"/>
<keyword evidence="1" id="KW-1133">Transmembrane helix</keyword>
<accession>A0A1G6MVI6</accession>
<evidence type="ECO:0000256" key="1">
    <source>
        <dbReference type="SAM" id="Phobius"/>
    </source>
</evidence>
<keyword evidence="1" id="KW-0812">Transmembrane</keyword>
<dbReference type="InterPro" id="IPR016032">
    <property type="entry name" value="Sig_transdc_resp-reg_C-effctor"/>
</dbReference>
<dbReference type="InterPro" id="IPR036388">
    <property type="entry name" value="WH-like_DNA-bd_sf"/>
</dbReference>